<dbReference type="Gene3D" id="2.60.120.260">
    <property type="entry name" value="Galactose-binding domain-like"/>
    <property type="match status" value="1"/>
</dbReference>
<dbReference type="Proteomes" id="UP000216189">
    <property type="component" value="Unassembled WGS sequence"/>
</dbReference>
<protein>
    <submittedName>
        <fullName evidence="4">Endoglucanase</fullName>
    </submittedName>
</protein>
<feature type="signal peptide" evidence="1">
    <location>
        <begin position="1"/>
        <end position="20"/>
    </location>
</feature>
<dbReference type="SUPFAM" id="SSF52266">
    <property type="entry name" value="SGNH hydrolase"/>
    <property type="match status" value="1"/>
</dbReference>
<evidence type="ECO:0000259" key="3">
    <source>
        <dbReference type="Pfam" id="PF17996"/>
    </source>
</evidence>
<evidence type="ECO:0000313" key="5">
    <source>
        <dbReference type="Proteomes" id="UP000216189"/>
    </source>
</evidence>
<proteinExistence type="predicted"/>
<dbReference type="InterPro" id="IPR040794">
    <property type="entry name" value="CE2_N"/>
</dbReference>
<reference evidence="4 5" key="1">
    <citation type="submission" date="2017-08" db="EMBL/GenBank/DDBJ databases">
        <title>Comparative genomics of non-oral Prevotella species.</title>
        <authorList>
            <person name="Accetto T."/>
            <person name="Nograsek B."/>
            <person name="Avgustin G."/>
        </authorList>
    </citation>
    <scope>NUCLEOTIDE SEQUENCE [LARGE SCALE GENOMIC DNA]</scope>
    <source>
        <strain evidence="4 5">TC1-1</strain>
    </source>
</reference>
<dbReference type="GeneID" id="72479810"/>
<dbReference type="Gene3D" id="3.40.50.1110">
    <property type="entry name" value="SGNH hydrolase"/>
    <property type="match status" value="1"/>
</dbReference>
<feature type="chain" id="PRO_5045933140" evidence="1">
    <location>
        <begin position="21"/>
        <end position="365"/>
    </location>
</feature>
<dbReference type="CDD" id="cd01831">
    <property type="entry name" value="Endoglucanase_E_like"/>
    <property type="match status" value="1"/>
</dbReference>
<dbReference type="InterPro" id="IPR013830">
    <property type="entry name" value="SGNH_hydro"/>
</dbReference>
<evidence type="ECO:0000259" key="2">
    <source>
        <dbReference type="Pfam" id="PF13472"/>
    </source>
</evidence>
<dbReference type="Pfam" id="PF13472">
    <property type="entry name" value="Lipase_GDSL_2"/>
    <property type="match status" value="1"/>
</dbReference>
<name>A0ABX4EEG5_SEGBR</name>
<organism evidence="4 5">
    <name type="scientific">Segatella bryantii</name>
    <name type="common">Prevotella bryantii</name>
    <dbReference type="NCBI Taxonomy" id="77095"/>
    <lineage>
        <taxon>Bacteria</taxon>
        <taxon>Pseudomonadati</taxon>
        <taxon>Bacteroidota</taxon>
        <taxon>Bacteroidia</taxon>
        <taxon>Bacteroidales</taxon>
        <taxon>Prevotellaceae</taxon>
        <taxon>Segatella</taxon>
    </lineage>
</organism>
<dbReference type="RefSeq" id="WP_006282342.1">
    <property type="nucleotide sequence ID" value="NZ_BPTR01000001.1"/>
</dbReference>
<evidence type="ECO:0000313" key="4">
    <source>
        <dbReference type="EMBL" id="OYP53434.1"/>
    </source>
</evidence>
<accession>A0ABX4EEG5</accession>
<dbReference type="PANTHER" id="PTHR37834">
    <property type="entry name" value="GDSL-LIKE LIPASE/ACYLHYDROLASE DOMAIN PROTEIN (AFU_ORTHOLOGUE AFUA_2G00620)"/>
    <property type="match status" value="1"/>
</dbReference>
<comment type="caution">
    <text evidence="4">The sequence shown here is derived from an EMBL/GenBank/DDBJ whole genome shotgun (WGS) entry which is preliminary data.</text>
</comment>
<keyword evidence="1" id="KW-0732">Signal</keyword>
<feature type="domain" description="SGNH hydrolase-type esterase" evidence="2">
    <location>
        <begin position="148"/>
        <end position="339"/>
    </location>
</feature>
<gene>
    <name evidence="4" type="ORF">CIK91_12290</name>
</gene>
<dbReference type="EMBL" id="NPJF01000064">
    <property type="protein sequence ID" value="OYP53434.1"/>
    <property type="molecule type" value="Genomic_DNA"/>
</dbReference>
<dbReference type="Pfam" id="PF17996">
    <property type="entry name" value="CE2_N"/>
    <property type="match status" value="1"/>
</dbReference>
<evidence type="ECO:0000256" key="1">
    <source>
        <dbReference type="SAM" id="SignalP"/>
    </source>
</evidence>
<dbReference type="InterPro" id="IPR052762">
    <property type="entry name" value="PCW_deacetylase/CE"/>
</dbReference>
<dbReference type="InterPro" id="IPR036514">
    <property type="entry name" value="SGNH_hydro_sf"/>
</dbReference>
<dbReference type="InterPro" id="IPR037461">
    <property type="entry name" value="CtCE2-like_dom"/>
</dbReference>
<dbReference type="PANTHER" id="PTHR37834:SF2">
    <property type="entry name" value="ESTERASE, SGNH HYDROLASE-TYPE"/>
    <property type="match status" value="1"/>
</dbReference>
<keyword evidence="5" id="KW-1185">Reference proteome</keyword>
<sequence length="365" mass="41413">MKKILSLMVFVCACTLSAWADQSFFANDSQVSYTGRVEKLSDGSVRYDWIGTYFQTDFTGGKIAIKVSETGESYHNVFIDDVWVKKIHIQGKHPQVIVLAEKLSKKVHRLRLQKCTEGQYGCTTIHQFLVADKAQLRAVPAKTRMIEVYGDSYTCGYGTEGKKASEPFRIDTENCNKAYGCIIARYFDADYALIAHSGQGMVHDWGDKMQISVENMSTRFVQLFDAAQKTAYDFKVYHPDLVMINLGTNDYNPGMVPDIYQYVASYKKMIQTIRKHYGNIPILCVTPHSANGYLMASLQQLSKEVAGWSNVYFSQPMPNIVTEARDMGSDWHPNYQGQAKIAMTLIPQISAIMGWDLPIYEYKKY</sequence>
<feature type="domain" description="Carbohydrate esterase 2 N-terminal" evidence="3">
    <location>
        <begin position="33"/>
        <end position="140"/>
    </location>
</feature>